<accession>A0ABS3KQ72</accession>
<evidence type="ECO:0000313" key="9">
    <source>
        <dbReference type="Proteomes" id="UP001518989"/>
    </source>
</evidence>
<protein>
    <submittedName>
        <fullName evidence="8">Chromate efflux transporter</fullName>
    </submittedName>
</protein>
<keyword evidence="9" id="KW-1185">Reference proteome</keyword>
<keyword evidence="6 7" id="KW-0472">Membrane</keyword>
<dbReference type="Pfam" id="PF02417">
    <property type="entry name" value="Chromate_transp"/>
    <property type="match status" value="2"/>
</dbReference>
<comment type="caution">
    <text evidence="8">The sequence shown here is derived from an EMBL/GenBank/DDBJ whole genome shotgun (WGS) entry which is preliminary data.</text>
</comment>
<keyword evidence="4 7" id="KW-0812">Transmembrane</keyword>
<evidence type="ECO:0000313" key="8">
    <source>
        <dbReference type="EMBL" id="MBO1079172.1"/>
    </source>
</evidence>
<keyword evidence="3" id="KW-1003">Cell membrane</keyword>
<evidence type="ECO:0000256" key="2">
    <source>
        <dbReference type="ARBA" id="ARBA00005262"/>
    </source>
</evidence>
<dbReference type="RefSeq" id="WP_207416686.1">
    <property type="nucleotide sequence ID" value="NZ_CP061177.1"/>
</dbReference>
<feature type="transmembrane region" description="Helical" evidence="7">
    <location>
        <begin position="402"/>
        <end position="423"/>
    </location>
</feature>
<feature type="transmembrane region" description="Helical" evidence="7">
    <location>
        <begin position="115"/>
        <end position="136"/>
    </location>
</feature>
<evidence type="ECO:0000256" key="1">
    <source>
        <dbReference type="ARBA" id="ARBA00004651"/>
    </source>
</evidence>
<evidence type="ECO:0000256" key="4">
    <source>
        <dbReference type="ARBA" id="ARBA00022692"/>
    </source>
</evidence>
<keyword evidence="5 7" id="KW-1133">Transmembrane helix</keyword>
<feature type="transmembrane region" description="Helical" evidence="7">
    <location>
        <begin position="249"/>
        <end position="269"/>
    </location>
</feature>
<evidence type="ECO:0000256" key="7">
    <source>
        <dbReference type="SAM" id="Phobius"/>
    </source>
</evidence>
<comment type="subcellular location">
    <subcellularLocation>
        <location evidence="1">Cell membrane</location>
        <topology evidence="1">Multi-pass membrane protein</topology>
    </subcellularLocation>
</comment>
<reference evidence="8 9" key="1">
    <citation type="submission" date="2020-09" db="EMBL/GenBank/DDBJ databases">
        <title>Roseomonas.</title>
        <authorList>
            <person name="Zhu W."/>
        </authorList>
    </citation>
    <scope>NUCLEOTIDE SEQUENCE [LARGE SCALE GENOMIC DNA]</scope>
    <source>
        <strain evidence="8 9">573</strain>
    </source>
</reference>
<feature type="transmembrane region" description="Helical" evidence="7">
    <location>
        <begin position="86"/>
        <end position="108"/>
    </location>
</feature>
<feature type="transmembrane region" description="Helical" evidence="7">
    <location>
        <begin position="329"/>
        <end position="349"/>
    </location>
</feature>
<feature type="transmembrane region" description="Helical" evidence="7">
    <location>
        <begin position="430"/>
        <end position="448"/>
    </location>
</feature>
<dbReference type="PANTHER" id="PTHR33567:SF3">
    <property type="entry name" value="CHROMATE ION TRANSPORTER (EUROFUNG)"/>
    <property type="match status" value="1"/>
</dbReference>
<evidence type="ECO:0000256" key="3">
    <source>
        <dbReference type="ARBA" id="ARBA00022475"/>
    </source>
</evidence>
<name>A0ABS3KQ72_9PROT</name>
<dbReference type="PIRSF" id="PIRSF004810">
    <property type="entry name" value="ChrA"/>
    <property type="match status" value="1"/>
</dbReference>
<dbReference type="EMBL" id="JACTNG010000004">
    <property type="protein sequence ID" value="MBO1079172.1"/>
    <property type="molecule type" value="Genomic_DNA"/>
</dbReference>
<dbReference type="Proteomes" id="UP001518989">
    <property type="component" value="Unassembled WGS sequence"/>
</dbReference>
<dbReference type="InterPro" id="IPR014047">
    <property type="entry name" value="Chr_Tranpt_l_chain"/>
</dbReference>
<gene>
    <name evidence="8" type="primary">chrA</name>
    <name evidence="8" type="ORF">IAI61_09025</name>
</gene>
<proteinExistence type="inferred from homology"/>
<evidence type="ECO:0000256" key="5">
    <source>
        <dbReference type="ARBA" id="ARBA00022989"/>
    </source>
</evidence>
<dbReference type="PANTHER" id="PTHR33567">
    <property type="entry name" value="CHROMATE ION TRANSPORTER (EUROFUNG)"/>
    <property type="match status" value="1"/>
</dbReference>
<dbReference type="NCBIfam" id="TIGR00937">
    <property type="entry name" value="2A51"/>
    <property type="match status" value="1"/>
</dbReference>
<organism evidence="8 9">
    <name type="scientific">Roseomonas haemaphysalidis</name>
    <dbReference type="NCBI Taxonomy" id="2768162"/>
    <lineage>
        <taxon>Bacteria</taxon>
        <taxon>Pseudomonadati</taxon>
        <taxon>Pseudomonadota</taxon>
        <taxon>Alphaproteobacteria</taxon>
        <taxon>Acetobacterales</taxon>
        <taxon>Roseomonadaceae</taxon>
        <taxon>Roseomonas</taxon>
    </lineage>
</organism>
<feature type="transmembrane region" description="Helical" evidence="7">
    <location>
        <begin position="156"/>
        <end position="180"/>
    </location>
</feature>
<evidence type="ECO:0000256" key="6">
    <source>
        <dbReference type="ARBA" id="ARBA00023136"/>
    </source>
</evidence>
<comment type="similarity">
    <text evidence="2">Belongs to the chromate ion transporter (CHR) (TC 2.A.51) family.</text>
</comment>
<sequence>MTDTPPPTLPTLAQATRVWARIGLLSFGGPAGQIALMHRELVEQRRWIGERRFLQALNFCALLPGPEAQQLATYLGWLMHGPRGGLVAGLLFILPGAAVMLALSVLFATLGTLPAVAALFAGLKCAVLVMVLQALVRLAGRALHGPLAWCLAGAAFAALFLLALPFPLVVAVAALAGLLAPAGLNRSAATADDGPPELIDAVLAAEPARAARLAAGARRAGLLALLLWLLPVALLLAAGPAAFADIAVFFSKMAVVTVGGAYAVLAYVAQDAVRLHGWLTAQEMLAGLGLAESTPGPLILVLQFVGFLAGARAAAGPGGVAGGMLGSLLVLWVTFAPCFAFVFLGAPWIERLQNSARLSGALAGVTAAVVGVIANLALWFGLRVLFRAVRPAGIGPLSLELPVWSSLDGPAVLLVGLAAACLFGLRLGVVACLLVAALAGLALAWAGLPV</sequence>
<dbReference type="InterPro" id="IPR003370">
    <property type="entry name" value="Chromate_transpt"/>
</dbReference>
<feature type="transmembrane region" description="Helical" evidence="7">
    <location>
        <begin position="290"/>
        <end position="309"/>
    </location>
</feature>
<feature type="transmembrane region" description="Helical" evidence="7">
    <location>
        <begin position="361"/>
        <end position="382"/>
    </location>
</feature>
<feature type="transmembrane region" description="Helical" evidence="7">
    <location>
        <begin position="222"/>
        <end position="243"/>
    </location>
</feature>